<reference evidence="1" key="1">
    <citation type="submission" date="2022-10" db="EMBL/GenBank/DDBJ databases">
        <authorList>
            <person name="Chen Y."/>
            <person name="Dougan E. K."/>
            <person name="Chan C."/>
            <person name="Rhodes N."/>
            <person name="Thang M."/>
        </authorList>
    </citation>
    <scope>NUCLEOTIDE SEQUENCE</scope>
</reference>
<sequence>MEFTDGFGLCSPGRWPPSKRRCAADTSSLGFAKSLGKELRKLLAQKLDARALAFKLATGTLHNCPFSDELIQDGRELLFTALEMAGCKLPVRETPEDQPFFLAAIEELLRISGDPDCRAFYSSKYSFAKGVKVGYKSKLPRVPAVFNRKNRWRKYALGDFELGVCRENYLSARQHAEHVHQQFLEEEKLGAMIEVPLEEAQREYGQQLAVASLGAIEKKGGAYRVVHDGTHGIGVNPAIPVRDQIQSPTAGDVAAVMQELPGVFFGLTGDVARAHRLVKIAREDWGLLACRTGIGNSDALWLNKVGAFGIASAAYHWSRLLGGVGRAVYYLLGQAEIFLLAYVDDLLWLTRDCKGLELIVLSIYFLQILGLPFAWHKFHGGLQFEWVGFQICLDGCKLGISERRSQWLVGWLRQACNEGQVQVADMSAVLGRLSFALTALGHLRPFLGPIYAWVAAVTGKMRVARLPKAFKLIFSFLCTALDGDGRLQALGRKVSEERELYRTDARAEGDEVWIGGWALDHNDTRRCRWFSERLDHTSAPWLFCSGESYRQIASLELLATLAAVVVFGLPVQAAGRVRCSASTDNKGNAQVVKRWMTTKFPLCAFLMELAIQLQRSGAELWLHWIPRLQNEEADALSNGVHAGFDPALRRRFDLQTFQGVVLHQMLAEGANPYDEIKEAKKGKFIKKLPKSQHPALQFNVVPDVLRRNLFRLCTLGIHEIAQQRIAILKEVMKLKLALASEERQLRDGMEAHVNTVTKDKALVLWRRLLTEAESPLYYKKYAPAVMTVEQLDHQAVWKRRAMMGKAITAEESEQELDLVRESQEEVEGKKAVDFCSLPVALGAQFNLENIRTGDLVVQNKPGRLERIVEMITLVKEGDGKSKSLIASLAGLMNFAGGFVLGHHFKLGSHALNAWAYNHNVSTSDVRTVCDYLLAVAKSVQPRRIRLHDSDLPWIIYTDGAYEDGRGTWGALVYDPLTGKRLVFAGEVPAVLTSYWAATVGEQLICEIELFACICVRWHLRKELNNRYGIAFIDNESSRMTLIKRNSPSHAMFLMVSLLSLLDVVLPFSVWCDRVLSASNPADLPSRGKSAELGKLLHATDCGNIQLPAYVLNFLRRDQFDVELAELVKFEALCWRVLELAGSGVRSANDVLSPPLKQGRVWVKFGEPEPKIIKFSQEELAVARFFKGLLPCSDPIPLVEKPGPVSVAAADAFAEDGRFGIGGKDLQAYIAVLEALAQLVLLDCQRRVIQMHSIFAWISLRQFCDNAGVVCVSQKGLSLRQCQAQGALWPGIVFPTAAEAAYHALLGNKMADCVLQIAKTTSCSSSQGAETTEQLDDQAEQLDDQVEQLDDQVFPCKRPRITFKYGVWHSPEEFLKKAMDFCHPMDNESALHPVTKQAVQKVVNTCPTKLAKERLAAVFKTRKMSTELGAAENELKASMHPDVRRCVQTKNIVLFERLLLHFDFWDMDVVNLLKHGIHLVGLQPSPNGCQKQLVPASMTEDELFFQTAMWRQQGIRYCAFTDPGQVKKTRNTKVGAMDIEEAPG</sequence>
<evidence type="ECO:0000313" key="2">
    <source>
        <dbReference type="EMBL" id="CAL4768632.1"/>
    </source>
</evidence>
<gene>
    <name evidence="1" type="ORF">C1SCF055_LOCUS9121</name>
</gene>
<dbReference type="InterPro" id="IPR043502">
    <property type="entry name" value="DNA/RNA_pol_sf"/>
</dbReference>
<name>A0A9P1FNX7_9DINO</name>
<keyword evidence="3" id="KW-1185">Reference proteome</keyword>
<dbReference type="InterPro" id="IPR052055">
    <property type="entry name" value="Hepadnavirus_pol/RT"/>
</dbReference>
<organism evidence="1">
    <name type="scientific">Cladocopium goreaui</name>
    <dbReference type="NCBI Taxonomy" id="2562237"/>
    <lineage>
        <taxon>Eukaryota</taxon>
        <taxon>Sar</taxon>
        <taxon>Alveolata</taxon>
        <taxon>Dinophyceae</taxon>
        <taxon>Suessiales</taxon>
        <taxon>Symbiodiniaceae</taxon>
        <taxon>Cladocopium</taxon>
    </lineage>
</organism>
<accession>A0A9P1FNX7</accession>
<evidence type="ECO:0000313" key="3">
    <source>
        <dbReference type="Proteomes" id="UP001152797"/>
    </source>
</evidence>
<dbReference type="Proteomes" id="UP001152797">
    <property type="component" value="Unassembled WGS sequence"/>
</dbReference>
<dbReference type="EMBL" id="CAMXCT010000624">
    <property type="protein sequence ID" value="CAI3981320.1"/>
    <property type="molecule type" value="Genomic_DNA"/>
</dbReference>
<comment type="caution">
    <text evidence="1">The sequence shown here is derived from an EMBL/GenBank/DDBJ whole genome shotgun (WGS) entry which is preliminary data.</text>
</comment>
<dbReference type="SUPFAM" id="SSF56672">
    <property type="entry name" value="DNA/RNA polymerases"/>
    <property type="match status" value="1"/>
</dbReference>
<protein>
    <submittedName>
        <fullName evidence="2">Pentatricopeptide repeat-containing protein, chloroplastic</fullName>
    </submittedName>
</protein>
<evidence type="ECO:0000313" key="1">
    <source>
        <dbReference type="EMBL" id="CAI3981320.1"/>
    </source>
</evidence>
<reference evidence="2 3" key="2">
    <citation type="submission" date="2024-05" db="EMBL/GenBank/DDBJ databases">
        <authorList>
            <person name="Chen Y."/>
            <person name="Shah S."/>
            <person name="Dougan E. K."/>
            <person name="Thang M."/>
            <person name="Chan C."/>
        </authorList>
    </citation>
    <scope>NUCLEOTIDE SEQUENCE [LARGE SCALE GENOMIC DNA]</scope>
</reference>
<proteinExistence type="predicted"/>
<dbReference type="PANTHER" id="PTHR33050">
    <property type="entry name" value="REVERSE TRANSCRIPTASE DOMAIN-CONTAINING PROTEIN"/>
    <property type="match status" value="1"/>
</dbReference>
<dbReference type="PANTHER" id="PTHR33050:SF7">
    <property type="entry name" value="RIBONUCLEASE H"/>
    <property type="match status" value="1"/>
</dbReference>
<dbReference type="EMBL" id="CAMXCT020000624">
    <property type="protein sequence ID" value="CAL1134695.1"/>
    <property type="molecule type" value="Genomic_DNA"/>
</dbReference>
<dbReference type="EMBL" id="CAMXCT030000624">
    <property type="protein sequence ID" value="CAL4768632.1"/>
    <property type="molecule type" value="Genomic_DNA"/>
</dbReference>